<dbReference type="PANTHER" id="PTHR30566:SF5">
    <property type="entry name" value="MECHANOSENSITIVE ION CHANNEL PROTEIN 1, MITOCHONDRIAL-RELATED"/>
    <property type="match status" value="1"/>
</dbReference>
<reference evidence="2" key="1">
    <citation type="journal article" date="2023" name="Plant J.">
        <title>Genome sequences and population genomics provide insights into the demographic history, inbreeding, and mutation load of two 'living fossil' tree species of Dipteronia.</title>
        <authorList>
            <person name="Feng Y."/>
            <person name="Comes H.P."/>
            <person name="Chen J."/>
            <person name="Zhu S."/>
            <person name="Lu R."/>
            <person name="Zhang X."/>
            <person name="Li P."/>
            <person name="Qiu J."/>
            <person name="Olsen K.M."/>
            <person name="Qiu Y."/>
        </authorList>
    </citation>
    <scope>NUCLEOTIDE SEQUENCE</scope>
    <source>
        <strain evidence="2">NBL</strain>
    </source>
</reference>
<dbReference type="Pfam" id="PF00924">
    <property type="entry name" value="MS_channel_2nd"/>
    <property type="match status" value="1"/>
</dbReference>
<name>A0AAE0B134_9ROSI</name>
<protein>
    <recommendedName>
        <fullName evidence="1">Mechanosensitive ion channel MscS domain-containing protein</fullName>
    </recommendedName>
</protein>
<comment type="caution">
    <text evidence="2">The sequence shown here is derived from an EMBL/GenBank/DDBJ whole genome shotgun (WGS) entry which is preliminary data.</text>
</comment>
<evidence type="ECO:0000259" key="1">
    <source>
        <dbReference type="Pfam" id="PF00924"/>
    </source>
</evidence>
<feature type="domain" description="Mechanosensitive ion channel MscS" evidence="1">
    <location>
        <begin position="182"/>
        <end position="226"/>
    </location>
</feature>
<sequence length="253" mass="27481">MCGHDDSVWPRTGGVIRGDLFSSTHSGKAPAPCDAMITGSAEEHTRIIKLQVGLHSHETIQEGRLNKIAQTVDISTSSGFINILRRTAIPLSHSDICFMSPYSSAVNVFSTPGDENDIMPRTAKTLSHADMYFMAVHSYVTILVAAKSKGKGTVYFHSSIRSANRLIFALKALEYISRSAEIQAGSIEGQAVEMGLTTTSLLNAEKFPVSVPNSMFSSQVIVNKSRAQWCSMATKIPIEINDCDSIPKISEDI</sequence>
<dbReference type="InterPro" id="IPR006685">
    <property type="entry name" value="MscS_channel_2nd"/>
</dbReference>
<dbReference type="GO" id="GO:0016020">
    <property type="term" value="C:membrane"/>
    <property type="evidence" value="ECO:0007669"/>
    <property type="project" value="InterPro"/>
</dbReference>
<accession>A0AAE0B134</accession>
<dbReference type="GO" id="GO:0055085">
    <property type="term" value="P:transmembrane transport"/>
    <property type="evidence" value="ECO:0007669"/>
    <property type="project" value="InterPro"/>
</dbReference>
<dbReference type="PANTHER" id="PTHR30566">
    <property type="entry name" value="YNAI-RELATED MECHANOSENSITIVE ION CHANNEL"/>
    <property type="match status" value="1"/>
</dbReference>
<gene>
    <name evidence="2" type="ORF">Dsin_007713</name>
</gene>
<dbReference type="Proteomes" id="UP001281410">
    <property type="component" value="Unassembled WGS sequence"/>
</dbReference>
<dbReference type="InterPro" id="IPR023408">
    <property type="entry name" value="MscS_beta-dom_sf"/>
</dbReference>
<keyword evidence="3" id="KW-1185">Reference proteome</keyword>
<dbReference type="EMBL" id="JANJYJ010000002">
    <property type="protein sequence ID" value="KAK3227851.1"/>
    <property type="molecule type" value="Genomic_DNA"/>
</dbReference>
<evidence type="ECO:0000313" key="2">
    <source>
        <dbReference type="EMBL" id="KAK3227851.1"/>
    </source>
</evidence>
<dbReference type="AlphaFoldDB" id="A0AAE0B134"/>
<dbReference type="Gene3D" id="2.30.30.60">
    <property type="match status" value="1"/>
</dbReference>
<organism evidence="2 3">
    <name type="scientific">Dipteronia sinensis</name>
    <dbReference type="NCBI Taxonomy" id="43782"/>
    <lineage>
        <taxon>Eukaryota</taxon>
        <taxon>Viridiplantae</taxon>
        <taxon>Streptophyta</taxon>
        <taxon>Embryophyta</taxon>
        <taxon>Tracheophyta</taxon>
        <taxon>Spermatophyta</taxon>
        <taxon>Magnoliopsida</taxon>
        <taxon>eudicotyledons</taxon>
        <taxon>Gunneridae</taxon>
        <taxon>Pentapetalae</taxon>
        <taxon>rosids</taxon>
        <taxon>malvids</taxon>
        <taxon>Sapindales</taxon>
        <taxon>Sapindaceae</taxon>
        <taxon>Hippocastanoideae</taxon>
        <taxon>Acereae</taxon>
        <taxon>Dipteronia</taxon>
    </lineage>
</organism>
<proteinExistence type="predicted"/>
<evidence type="ECO:0000313" key="3">
    <source>
        <dbReference type="Proteomes" id="UP001281410"/>
    </source>
</evidence>